<evidence type="ECO:0000313" key="2">
    <source>
        <dbReference type="EMBL" id="AYV78065.1"/>
    </source>
</evidence>
<reference evidence="2" key="1">
    <citation type="submission" date="2018-10" db="EMBL/GenBank/DDBJ databases">
        <title>Hidden diversity of soil giant viruses.</title>
        <authorList>
            <person name="Schulz F."/>
            <person name="Alteio L."/>
            <person name="Goudeau D."/>
            <person name="Ryan E.M."/>
            <person name="Malmstrom R.R."/>
            <person name="Blanchard J."/>
            <person name="Woyke T."/>
        </authorList>
    </citation>
    <scope>NUCLEOTIDE SEQUENCE</scope>
    <source>
        <strain evidence="2">EDV1</strain>
    </source>
</reference>
<protein>
    <submittedName>
        <fullName evidence="2">Uncharacterized protein</fullName>
    </submittedName>
</protein>
<feature type="compositionally biased region" description="Acidic residues" evidence="1">
    <location>
        <begin position="131"/>
        <end position="141"/>
    </location>
</feature>
<name>A0A3G4ZT52_9VIRU</name>
<dbReference type="EMBL" id="MK072069">
    <property type="protein sequence ID" value="AYV78065.1"/>
    <property type="molecule type" value="Genomic_DNA"/>
</dbReference>
<evidence type="ECO:0000256" key="1">
    <source>
        <dbReference type="SAM" id="MobiDB-lite"/>
    </source>
</evidence>
<proteinExistence type="predicted"/>
<gene>
    <name evidence="2" type="ORF">Edafosvirus4_49</name>
</gene>
<feature type="region of interest" description="Disordered" evidence="1">
    <location>
        <begin position="111"/>
        <end position="141"/>
    </location>
</feature>
<sequence>MNKLEINKDLQNKLNNIYSSRTTSKIESAPKNGNIPIAPPIVSETEVKKTTIKIPGGRSDAPDEIKNINPKDDENLNALLKFIVAEHISTYLELKEFKKNHEKEMAYFIKKRQEDENKKQDDQDKKIIENNENEEIEEDDN</sequence>
<organism evidence="2">
    <name type="scientific">Edafosvirus sp</name>
    <dbReference type="NCBI Taxonomy" id="2487765"/>
    <lineage>
        <taxon>Viruses</taxon>
        <taxon>Varidnaviria</taxon>
        <taxon>Bamfordvirae</taxon>
        <taxon>Nucleocytoviricota</taxon>
        <taxon>Megaviricetes</taxon>
        <taxon>Imitervirales</taxon>
        <taxon>Mimiviridae</taxon>
        <taxon>Klosneuvirinae</taxon>
    </lineage>
</organism>
<feature type="compositionally biased region" description="Basic and acidic residues" evidence="1">
    <location>
        <begin position="111"/>
        <end position="129"/>
    </location>
</feature>
<accession>A0A3G4ZT52</accession>